<dbReference type="InterPro" id="IPR001888">
    <property type="entry name" value="Transposase_1"/>
</dbReference>
<dbReference type="InterPro" id="IPR052709">
    <property type="entry name" value="Transposase-MT_Hybrid"/>
</dbReference>
<proteinExistence type="predicted"/>
<evidence type="ECO:0000313" key="1">
    <source>
        <dbReference type="EMBL" id="UYV82269.1"/>
    </source>
</evidence>
<accession>A0ABY6LN36</accession>
<keyword evidence="2" id="KW-1185">Reference proteome</keyword>
<evidence type="ECO:0000313" key="2">
    <source>
        <dbReference type="Proteomes" id="UP001235939"/>
    </source>
</evidence>
<dbReference type="PANTHER" id="PTHR46060">
    <property type="entry name" value="MARINER MOS1 TRANSPOSASE-LIKE PROTEIN"/>
    <property type="match status" value="1"/>
</dbReference>
<dbReference type="PANTHER" id="PTHR46060:SF1">
    <property type="entry name" value="MARINER MOS1 TRANSPOSASE-LIKE PROTEIN"/>
    <property type="match status" value="1"/>
</dbReference>
<dbReference type="Proteomes" id="UP001235939">
    <property type="component" value="Chromosome 21"/>
</dbReference>
<dbReference type="EMBL" id="CP092883">
    <property type="protein sequence ID" value="UYV82269.1"/>
    <property type="molecule type" value="Genomic_DNA"/>
</dbReference>
<dbReference type="Gene3D" id="3.30.420.10">
    <property type="entry name" value="Ribonuclease H-like superfamily/Ribonuclease H"/>
    <property type="match status" value="1"/>
</dbReference>
<dbReference type="Pfam" id="PF01359">
    <property type="entry name" value="Transposase_1"/>
    <property type="match status" value="1"/>
</dbReference>
<protein>
    <recommendedName>
        <fullName evidence="3">Transposase</fullName>
    </recommendedName>
</protein>
<gene>
    <name evidence="1" type="ORF">LAZ67_21001515</name>
</gene>
<evidence type="ECO:0008006" key="3">
    <source>
        <dbReference type="Google" id="ProtNLM"/>
    </source>
</evidence>
<name>A0ABY6LN36_9ARAC</name>
<dbReference type="InterPro" id="IPR036397">
    <property type="entry name" value="RNaseH_sf"/>
</dbReference>
<reference evidence="1 2" key="1">
    <citation type="submission" date="2022-01" db="EMBL/GenBank/DDBJ databases">
        <title>A chromosomal length assembly of Cordylochernes scorpioides.</title>
        <authorList>
            <person name="Zeh D."/>
            <person name="Zeh J."/>
        </authorList>
    </citation>
    <scope>NUCLEOTIDE SEQUENCE [LARGE SCALE GENOMIC DNA]</scope>
    <source>
        <strain evidence="1">IN4F17</strain>
        <tissue evidence="1">Whole Body</tissue>
    </source>
</reference>
<organism evidence="1 2">
    <name type="scientific">Cordylochernes scorpioides</name>
    <dbReference type="NCBI Taxonomy" id="51811"/>
    <lineage>
        <taxon>Eukaryota</taxon>
        <taxon>Metazoa</taxon>
        <taxon>Ecdysozoa</taxon>
        <taxon>Arthropoda</taxon>
        <taxon>Chelicerata</taxon>
        <taxon>Arachnida</taxon>
        <taxon>Pseudoscorpiones</taxon>
        <taxon>Cheliferoidea</taxon>
        <taxon>Chernetidae</taxon>
        <taxon>Cordylochernes</taxon>
    </lineage>
</organism>
<sequence length="223" mass="25504">MLDEPRCQLSRAVVVEGDTAGPKCYLMLDEPRCQRLLCSRVEGDTAGPKLRTEKYVQGSLVDMAPARCASHQLPNQIHFHRDCPLKNNNHPKRINPVDYLPPNTTVNAARYCEVLTKLRAAIKRKRPGLLSQKVLLVHDNARPHAARTTQTLLENFKWEIFTHPPYSPDLASSDFHLFPALKLHLGGKHFANDDEVQAEANHWLRRQDTAWYNSGIKKWLQRC</sequence>